<comment type="similarity">
    <text evidence="2 8">Belongs to the CGI121/TPRKB family.</text>
</comment>
<dbReference type="InterPro" id="IPR013926">
    <property type="entry name" value="CGI121/TPRKB"/>
</dbReference>
<evidence type="ECO:0000256" key="6">
    <source>
        <dbReference type="ARBA" id="ARBA00023242"/>
    </source>
</evidence>
<comment type="function">
    <text evidence="7">Component of the EKC/KEOPS complex that is required for the formation of a threonylcarbamoyl group on adenosine at position 37 (t(6)A37) in tRNAs that read codons beginning with adenine. The complex is probably involved in the transfer of the threonylcarbamoyl moiety of threonylcarbamoyl-AMP (TC-AMP) to the N6 group of A37. CGI121 acts as an allosteric effector that regulates the t(6)A activity of the complex. The EKC/KEOPS complex also promotes both telomere uncapping and telomere elongation. The complex is required for efficient recruitment of transcriptional coactivators. CGI121 is not required for tRNA modification.</text>
</comment>
<evidence type="ECO:0000256" key="7">
    <source>
        <dbReference type="ARBA" id="ARBA00025043"/>
    </source>
</evidence>
<comment type="caution">
    <text evidence="9">The sequence shown here is derived from an EMBL/GenBank/DDBJ whole genome shotgun (WGS) entry which is preliminary data.</text>
</comment>
<keyword evidence="5" id="KW-0819">tRNA processing</keyword>
<gene>
    <name evidence="9" type="ORF">METBIDRAFT_47767</name>
</gene>
<dbReference type="PANTHER" id="PTHR15840:SF10">
    <property type="entry name" value="EKC_KEOPS COMPLEX SUBUNIT TPRKB"/>
    <property type="match status" value="1"/>
</dbReference>
<proteinExistence type="inferred from homology"/>
<evidence type="ECO:0000256" key="5">
    <source>
        <dbReference type="ARBA" id="ARBA00022694"/>
    </source>
</evidence>
<dbReference type="GO" id="GO:0005829">
    <property type="term" value="C:cytosol"/>
    <property type="evidence" value="ECO:0007669"/>
    <property type="project" value="TreeGrafter"/>
</dbReference>
<dbReference type="Gene3D" id="3.30.2380.10">
    <property type="entry name" value="CGI121/TPRKB"/>
    <property type="match status" value="1"/>
</dbReference>
<accession>A0A1A0H290</accession>
<dbReference type="RefSeq" id="XP_018709437.1">
    <property type="nucleotide sequence ID" value="XM_018858216.1"/>
</dbReference>
<reference evidence="9 10" key="1">
    <citation type="submission" date="2016-05" db="EMBL/GenBank/DDBJ databases">
        <title>Comparative genomics of biotechnologically important yeasts.</title>
        <authorList>
            <consortium name="DOE Joint Genome Institute"/>
            <person name="Riley R."/>
            <person name="Haridas S."/>
            <person name="Wolfe K.H."/>
            <person name="Lopes M.R."/>
            <person name="Hittinger C.T."/>
            <person name="Goker M."/>
            <person name="Salamov A."/>
            <person name="Wisecaver J."/>
            <person name="Long T.M."/>
            <person name="Aerts A.L."/>
            <person name="Barry K."/>
            <person name="Choi C."/>
            <person name="Clum A."/>
            <person name="Coughlan A.Y."/>
            <person name="Deshpande S."/>
            <person name="Douglass A.P."/>
            <person name="Hanson S.J."/>
            <person name="Klenk H.-P."/>
            <person name="LaButti K."/>
            <person name="Lapidus A."/>
            <person name="Lindquist E."/>
            <person name="Lipzen A."/>
            <person name="Meier-kolthoff J.P."/>
            <person name="Ohm R.A."/>
            <person name="Otillar R.P."/>
            <person name="Pangilinan J."/>
            <person name="Peng Y."/>
            <person name="Rokas A."/>
            <person name="Rosa C.A."/>
            <person name="Scheuner C."/>
            <person name="Sibirny A.A."/>
            <person name="Slot J.C."/>
            <person name="Stielow J.B."/>
            <person name="Sun H."/>
            <person name="Kurtzman C.P."/>
            <person name="Blackwell M."/>
            <person name="Grigoriev I.V."/>
            <person name="Jeffries T.W."/>
        </authorList>
    </citation>
    <scope>NUCLEOTIDE SEQUENCE [LARGE SCALE GENOMIC DNA]</scope>
    <source>
        <strain evidence="9 10">NRRL YB-4993</strain>
    </source>
</reference>
<dbReference type="GeneID" id="30031192"/>
<sequence length="184" mass="20107">MAFSAVSFPLFPSHPVFVAYYDNVPGETLATVKKELMARNPAFDYCFLSTTHLISVEQLRCALHRAVQNLVQDTMKANTVNTEIIFSLSPVNNINDALKRFGVDETRADVIVVKVCRSDSSMAEVEKAISALLGSTAVALSDEALLCRHDAKKFRKLFKLLDATDASQQGQTRGAVAASLLRGL</sequence>
<name>A0A1A0H290_9ASCO</name>
<evidence type="ECO:0000256" key="3">
    <source>
        <dbReference type="ARBA" id="ARBA00015316"/>
    </source>
</evidence>
<comment type="subcellular location">
    <subcellularLocation>
        <location evidence="1">Nucleus</location>
    </subcellularLocation>
</comment>
<evidence type="ECO:0000256" key="2">
    <source>
        <dbReference type="ARBA" id="ARBA00005546"/>
    </source>
</evidence>
<keyword evidence="10" id="KW-1185">Reference proteome</keyword>
<dbReference type="SUPFAM" id="SSF143870">
    <property type="entry name" value="PF0523-like"/>
    <property type="match status" value="1"/>
</dbReference>
<evidence type="ECO:0000256" key="8">
    <source>
        <dbReference type="RuleBase" id="RU004398"/>
    </source>
</evidence>
<dbReference type="EMBL" id="LXTC01000009">
    <property type="protein sequence ID" value="OBA18042.1"/>
    <property type="molecule type" value="Genomic_DNA"/>
</dbReference>
<evidence type="ECO:0000256" key="4">
    <source>
        <dbReference type="ARBA" id="ARBA00016009"/>
    </source>
</evidence>
<dbReference type="GO" id="GO:0005634">
    <property type="term" value="C:nucleus"/>
    <property type="evidence" value="ECO:0007669"/>
    <property type="project" value="UniProtKB-SubCell"/>
</dbReference>
<dbReference type="AlphaFoldDB" id="A0A1A0H290"/>
<dbReference type="STRING" id="869754.A0A1A0H290"/>
<dbReference type="GO" id="GO:0000408">
    <property type="term" value="C:EKC/KEOPS complex"/>
    <property type="evidence" value="ECO:0007669"/>
    <property type="project" value="TreeGrafter"/>
</dbReference>
<protein>
    <recommendedName>
        <fullName evidence="4">EKC/KEOPS complex subunit CGI121</fullName>
    </recommendedName>
    <alternativeName>
        <fullName evidence="3">EKC/KEOPS complex subunit cgi121</fullName>
    </alternativeName>
</protein>
<keyword evidence="6 8" id="KW-0539">Nucleus</keyword>
<evidence type="ECO:0000256" key="1">
    <source>
        <dbReference type="ARBA" id="ARBA00004123"/>
    </source>
</evidence>
<dbReference type="InterPro" id="IPR036504">
    <property type="entry name" value="CGI121/TPRKB_sf"/>
</dbReference>
<evidence type="ECO:0000313" key="10">
    <source>
        <dbReference type="Proteomes" id="UP000092555"/>
    </source>
</evidence>
<dbReference type="GO" id="GO:0002949">
    <property type="term" value="P:tRNA threonylcarbamoyladenosine modification"/>
    <property type="evidence" value="ECO:0007669"/>
    <property type="project" value="TreeGrafter"/>
</dbReference>
<dbReference type="OrthoDB" id="329139at2759"/>
<evidence type="ECO:0000313" key="9">
    <source>
        <dbReference type="EMBL" id="OBA18042.1"/>
    </source>
</evidence>
<organism evidence="9 10">
    <name type="scientific">Metschnikowia bicuspidata var. bicuspidata NRRL YB-4993</name>
    <dbReference type="NCBI Taxonomy" id="869754"/>
    <lineage>
        <taxon>Eukaryota</taxon>
        <taxon>Fungi</taxon>
        <taxon>Dikarya</taxon>
        <taxon>Ascomycota</taxon>
        <taxon>Saccharomycotina</taxon>
        <taxon>Pichiomycetes</taxon>
        <taxon>Metschnikowiaceae</taxon>
        <taxon>Metschnikowia</taxon>
    </lineage>
</organism>
<dbReference type="Pfam" id="PF08617">
    <property type="entry name" value="CGI-121"/>
    <property type="match status" value="1"/>
</dbReference>
<dbReference type="PANTHER" id="PTHR15840">
    <property type="entry name" value="CGI-121 FAMILY MEMBER"/>
    <property type="match status" value="1"/>
</dbReference>
<dbReference type="Proteomes" id="UP000092555">
    <property type="component" value="Unassembled WGS sequence"/>
</dbReference>